<keyword evidence="3" id="KW-1185">Reference proteome</keyword>
<dbReference type="KEGG" id="bbae:FRD01_13080"/>
<dbReference type="RefSeq" id="WP_146960311.1">
    <property type="nucleotide sequence ID" value="NZ_CP042467.1"/>
</dbReference>
<evidence type="ECO:0000313" key="3">
    <source>
        <dbReference type="Proteomes" id="UP000321595"/>
    </source>
</evidence>
<dbReference type="Proteomes" id="UP000321595">
    <property type="component" value="Chromosome"/>
</dbReference>
<accession>A0A5B8XWN2</accession>
<dbReference type="EMBL" id="CP042467">
    <property type="protein sequence ID" value="QED28146.1"/>
    <property type="molecule type" value="Genomic_DNA"/>
</dbReference>
<dbReference type="AlphaFoldDB" id="A0A5B8XWN2"/>
<organism evidence="2 3">
    <name type="scientific">Microvenator marinus</name>
    <dbReference type="NCBI Taxonomy" id="2600177"/>
    <lineage>
        <taxon>Bacteria</taxon>
        <taxon>Deltaproteobacteria</taxon>
        <taxon>Bradymonadales</taxon>
        <taxon>Microvenatoraceae</taxon>
        <taxon>Microvenator</taxon>
    </lineage>
</organism>
<protein>
    <submittedName>
        <fullName evidence="2">Uncharacterized protein</fullName>
    </submittedName>
</protein>
<sequence length="342" mass="36545">MFQKSYVLMLGLLLPARVFAGDIECVGAVINTYSEATQDAEENKAIYSAERHTKGLKSFFNSRDLPSVDEATIQEVEPLLPNSQTLLEANPELKWILTVNPGREVSDVNLTTSTGVLNLTIEAGNWDDNLKLIAAVVQQSCGMTMQDLATPVVQASKVQRNTSVRQVMCLDDSDCGEGECVNSVCSGTENIENEGSEQSGDGSAATQFYIGPHLLGKAIGGTLGLSLMGETLAITTEFHVSRLSSESSFDGSNISTSATYFGGRLMVGIGSMNEDTDHFLFSLGLNVGKASFDGQFGEEAFGISETVVGVPLQLRGNIGFFYAHLTVDPVNEHFFLGLGAGN</sequence>
<keyword evidence="1" id="KW-0732">Signal</keyword>
<gene>
    <name evidence="2" type="ORF">FRD01_13080</name>
</gene>
<name>A0A5B8XWN2_9DELT</name>
<reference evidence="2 3" key="1">
    <citation type="submission" date="2019-08" db="EMBL/GenBank/DDBJ databases">
        <authorList>
            <person name="Liang Q."/>
        </authorList>
    </citation>
    <scope>NUCLEOTIDE SEQUENCE [LARGE SCALE GENOMIC DNA]</scope>
    <source>
        <strain evidence="2 3">V1718</strain>
    </source>
</reference>
<evidence type="ECO:0000313" key="2">
    <source>
        <dbReference type="EMBL" id="QED28146.1"/>
    </source>
</evidence>
<feature type="signal peptide" evidence="1">
    <location>
        <begin position="1"/>
        <end position="20"/>
    </location>
</feature>
<proteinExistence type="predicted"/>
<evidence type="ECO:0000256" key="1">
    <source>
        <dbReference type="SAM" id="SignalP"/>
    </source>
</evidence>
<feature type="chain" id="PRO_5023151638" evidence="1">
    <location>
        <begin position="21"/>
        <end position="342"/>
    </location>
</feature>